<dbReference type="Proteomes" id="UP000887226">
    <property type="component" value="Unassembled WGS sequence"/>
</dbReference>
<accession>A0A9P8CGQ1</accession>
<gene>
    <name evidence="1" type="ORF">BJ878DRAFT_420801</name>
</gene>
<feature type="non-terminal residue" evidence="1">
    <location>
        <position position="1"/>
    </location>
</feature>
<reference evidence="1" key="1">
    <citation type="journal article" date="2021" name="IMA Fungus">
        <title>Genomic characterization of three marine fungi, including Emericellopsis atlantica sp. nov. with signatures of a generalist lifestyle and marine biomass degradation.</title>
        <authorList>
            <person name="Hagestad O.C."/>
            <person name="Hou L."/>
            <person name="Andersen J.H."/>
            <person name="Hansen E.H."/>
            <person name="Altermark B."/>
            <person name="Li C."/>
            <person name="Kuhnert E."/>
            <person name="Cox R.J."/>
            <person name="Crous P.W."/>
            <person name="Spatafora J.W."/>
            <person name="Lail K."/>
            <person name="Amirebrahimi M."/>
            <person name="Lipzen A."/>
            <person name="Pangilinan J."/>
            <person name="Andreopoulos W."/>
            <person name="Hayes R.D."/>
            <person name="Ng V."/>
            <person name="Grigoriev I.V."/>
            <person name="Jackson S.A."/>
            <person name="Sutton T.D.S."/>
            <person name="Dobson A.D.W."/>
            <person name="Rama T."/>
        </authorList>
    </citation>
    <scope>NUCLEOTIDE SEQUENCE</scope>
    <source>
        <strain evidence="1">TRa3180A</strain>
    </source>
</reference>
<comment type="caution">
    <text evidence="1">The sequence shown here is derived from an EMBL/GenBank/DDBJ whole genome shotgun (WGS) entry which is preliminary data.</text>
</comment>
<organism evidence="1 2">
    <name type="scientific">Calycina marina</name>
    <dbReference type="NCBI Taxonomy" id="1763456"/>
    <lineage>
        <taxon>Eukaryota</taxon>
        <taxon>Fungi</taxon>
        <taxon>Dikarya</taxon>
        <taxon>Ascomycota</taxon>
        <taxon>Pezizomycotina</taxon>
        <taxon>Leotiomycetes</taxon>
        <taxon>Helotiales</taxon>
        <taxon>Pezizellaceae</taxon>
        <taxon>Calycina</taxon>
    </lineage>
</organism>
<dbReference type="OrthoDB" id="5420958at2759"/>
<dbReference type="AlphaFoldDB" id="A0A9P8CGQ1"/>
<evidence type="ECO:0000313" key="1">
    <source>
        <dbReference type="EMBL" id="KAG9244696.1"/>
    </source>
</evidence>
<sequence length="195" mass="22208">TYDATSKPGGVPLHTLYYRDHGRPSMEAKANGQIYLSPSEKKGLEKYLKLITDLGNSVRIKCLPALAFCVARQRSTNKATKPPGKNCPRGFQKRHPVLKPRRNNVYDRITHWFEVIAEVLQDPAVLAENVLIWTRLEACYTCLAPSKSLGAAVKRMMVTAIESIRANGRFHHPPKQVDHIPYPWMTLCLLRIWIY</sequence>
<keyword evidence="2" id="KW-1185">Reference proteome</keyword>
<name>A0A9P8CGQ1_9HELO</name>
<protein>
    <submittedName>
        <fullName evidence="1">Uncharacterized protein</fullName>
    </submittedName>
</protein>
<dbReference type="EMBL" id="MU253889">
    <property type="protein sequence ID" value="KAG9244696.1"/>
    <property type="molecule type" value="Genomic_DNA"/>
</dbReference>
<proteinExistence type="predicted"/>
<evidence type="ECO:0000313" key="2">
    <source>
        <dbReference type="Proteomes" id="UP000887226"/>
    </source>
</evidence>